<name>A0ABY5WR70_9RHOB</name>
<organism evidence="1 2">
    <name type="scientific">Leisingera aquaemixtae</name>
    <dbReference type="NCBI Taxonomy" id="1396826"/>
    <lineage>
        <taxon>Bacteria</taxon>
        <taxon>Pseudomonadati</taxon>
        <taxon>Pseudomonadota</taxon>
        <taxon>Alphaproteobacteria</taxon>
        <taxon>Rhodobacterales</taxon>
        <taxon>Roseobacteraceae</taxon>
        <taxon>Leisingera</taxon>
    </lineage>
</organism>
<dbReference type="Proteomes" id="UP001058514">
    <property type="component" value="Plasmid unnamed6"/>
</dbReference>
<proteinExistence type="predicted"/>
<reference evidence="1" key="1">
    <citation type="submission" date="2021-08" db="EMBL/GenBank/DDBJ databases">
        <authorList>
            <person name="Nwanade C."/>
            <person name="Wang M."/>
            <person name="Masoudi A."/>
            <person name="Yu Z."/>
            <person name="Liu J."/>
        </authorList>
    </citation>
    <scope>NUCLEOTIDE SEQUENCE</scope>
    <source>
        <strain evidence="1">S166</strain>
        <plasmid evidence="1">unnamed6</plasmid>
    </source>
</reference>
<evidence type="ECO:0000313" key="1">
    <source>
        <dbReference type="EMBL" id="UWQ44049.1"/>
    </source>
</evidence>
<evidence type="ECO:0000313" key="2">
    <source>
        <dbReference type="Proteomes" id="UP001058514"/>
    </source>
</evidence>
<keyword evidence="2" id="KW-1185">Reference proteome</keyword>
<protein>
    <submittedName>
        <fullName evidence="1">Uncharacterized protein</fullName>
    </submittedName>
</protein>
<accession>A0ABY5WR70</accession>
<dbReference type="EMBL" id="CP081057">
    <property type="protein sequence ID" value="UWQ44049.1"/>
    <property type="molecule type" value="Genomic_DNA"/>
</dbReference>
<dbReference type="RefSeq" id="WP_259966461.1">
    <property type="nucleotide sequence ID" value="NZ_CP081057.1"/>
</dbReference>
<geneLocation type="plasmid" evidence="1 2">
    <name>unnamed6</name>
</geneLocation>
<gene>
    <name evidence="1" type="ORF">K3718_21390</name>
</gene>
<sequence>MELQTQLVNQGYANDGQYLGSVAFEEKEKVVQDLREVGYTQHLDSGSHYFTNHGQMYWLFDPSMLTDSQAHHLTKKWVTDFKEG</sequence>
<keyword evidence="1" id="KW-0614">Plasmid</keyword>